<evidence type="ECO:0000313" key="2">
    <source>
        <dbReference type="EMBL" id="GEO20826.1"/>
    </source>
</evidence>
<dbReference type="EMBL" id="BJYV01000004">
    <property type="protein sequence ID" value="GEO20826.1"/>
    <property type="molecule type" value="Genomic_DNA"/>
</dbReference>
<feature type="domain" description="Secretion system C-terminal sorting" evidence="1">
    <location>
        <begin position="1416"/>
        <end position="1488"/>
    </location>
</feature>
<dbReference type="NCBIfam" id="TIGR04183">
    <property type="entry name" value="Por_Secre_tail"/>
    <property type="match status" value="1"/>
</dbReference>
<accession>A0A512C9E7</accession>
<protein>
    <recommendedName>
        <fullName evidence="1">Secretion system C-terminal sorting domain-containing protein</fullName>
    </recommendedName>
</protein>
<evidence type="ECO:0000313" key="3">
    <source>
        <dbReference type="Proteomes" id="UP000321301"/>
    </source>
</evidence>
<keyword evidence="3" id="KW-1185">Reference proteome</keyword>
<evidence type="ECO:0000259" key="1">
    <source>
        <dbReference type="Pfam" id="PF18962"/>
    </source>
</evidence>
<reference evidence="2 3" key="1">
    <citation type="submission" date="2019-07" db="EMBL/GenBank/DDBJ databases">
        <title>Whole genome shotgun sequence of Cyclobacterium qasimii NBRC 106168.</title>
        <authorList>
            <person name="Hosoyama A."/>
            <person name="Uohara A."/>
            <person name="Ohji S."/>
            <person name="Ichikawa N."/>
        </authorList>
    </citation>
    <scope>NUCLEOTIDE SEQUENCE [LARGE SCALE GENOMIC DNA]</scope>
    <source>
        <strain evidence="2 3">NBRC 106168</strain>
    </source>
</reference>
<dbReference type="Proteomes" id="UP000321301">
    <property type="component" value="Unassembled WGS sequence"/>
</dbReference>
<comment type="caution">
    <text evidence="2">The sequence shown here is derived from an EMBL/GenBank/DDBJ whole genome shotgun (WGS) entry which is preliminary data.</text>
</comment>
<proteinExistence type="predicted"/>
<name>A0A512C9E7_9BACT</name>
<sequence length="1490" mass="160204">MLYILGGLPTAFSQVIFEDDFESGALKTEWTAIPGAENAVVGIESQIQGRNAFYQGSNGLAMGKTSSVGGLVTNRLDLKLDLSTYSQVEMDFYMNNYYDETHPEDGIYISDNDGSTFIKVLDFDGSNWQGNVYSKMPPLDIDRLASHYGLTLSSSFIVRFQQYDNAYFGASSTSSRGGVFIDNIEVRVPDQTYISAFPYSTGFEGSVELPTGWKQANPTFPYVNPIDAHSTGLVSGASTVRLEGIAAVGSTISSRNAFLNGANGLILGKRASGELGVVAVDLQLDLSNTPDIELSFWMNNYYENTHPLDGIFFSDDAGATFTKVMDFDGNKWADASWSQLPPLDIDRLASHYGLTLSSSFIVRFQQYDNSYFGGSSTSSRDGIFIDDIEVRVPDQTYISTFPYSTGFEGSVELPAGWKQANPIFPYINPAEANSTGLVSGTSTVRLEGIAAVGSTISSRNAFLNGANGLILGKRVSGELGAVAVDLQLDLSNTPDIELSFWMNNYYENTHPLDGIFFSDDAGVTFTKVMDFDGDNWTNASWSQLPPLDIDRLASHYGLTLSSSFIVRFQQYDNSYFGGSSTSSRDGLFIDDIEVRVPDQTYISTFPYSAGFEGSVELPAGWKQANPTFPYINPAEANSTGLVSGTSTVRLEGIAAVGSTISSRNAFLNGANGLILGKRASGEGGAVAVDLHLDLSSTPDIELSFWMKNYYENTHPLDGIFFSDDGGTSFTKVLDFDGDKWADAIWSQLPPLDIDRLASHYGLTLSSSFIVRFQQYDNAYFGGSSTSSRDGIFIDDVEVRVPDQTYIKDFPYNEGFEGGTELPNGWAYSNPTFPYVDPLSEFSTGMVDNKSVVRLEGGVGVTGKYQSLTVSNSGNNGLYLGKSASGEFGAISADLKLNLKEAQNVILKFEVFSSYEEQHPQNGIYLSVDEGLTFTKIQEYTFNSNKWTAMEVDISKLAEEKKLVLSEKTVVRFQQYGSRAIYTSSSSRDGIFLDDIEITTKSRINQVISFSALPAMQFGDAPFDLVATADSELPVQFTVVSGPATITGKQLTITGTGTVKVKAEQAGDNEYEAAEAIEQSFKVEKANQEITFGSISKKTFGDAAFTLVATADSKLPVTFSLVGGPATLSGSKVTITGAGTITVKATQAGNDNYNATSEEKEITVEKAGQTITFANLPDKTYGDQPVDLSASSSSGLTVTFAVKSGPGSLSGNELGIDGAGAIVVTASQPGNDNYKAASDVNRTQTVKKKSQTIDFAAIGDKEFGSAPFELSATSSADLEVTYAVLSGPATVSGNTLTLTGAGTVTIEASQAGNDNFNAAEKKTNSFCVAPPVPEIEIIGSEFSPELVLKVTNAPAGSSYQWKLDGTDISGADQSEISLTSGGAYTVMVTVDGCSNVSEAQTLTALGERPDSGGLVKLFPNPAKNSFSIDGLTIGDTYELTINDVNGKNRVVLDYQHKENSFVDLSRFNAGVYLVEIQGYRVFVVRRLIIIH</sequence>
<organism evidence="2 3">
    <name type="scientific">Cyclobacterium qasimii</name>
    <dbReference type="NCBI Taxonomy" id="1350429"/>
    <lineage>
        <taxon>Bacteria</taxon>
        <taxon>Pseudomonadati</taxon>
        <taxon>Bacteroidota</taxon>
        <taxon>Cytophagia</taxon>
        <taxon>Cytophagales</taxon>
        <taxon>Cyclobacteriaceae</taxon>
        <taxon>Cyclobacterium</taxon>
    </lineage>
</organism>
<dbReference type="Pfam" id="PF18962">
    <property type="entry name" value="Por_Secre_tail"/>
    <property type="match status" value="1"/>
</dbReference>
<dbReference type="Gene3D" id="2.60.120.260">
    <property type="entry name" value="Galactose-binding domain-like"/>
    <property type="match status" value="1"/>
</dbReference>
<dbReference type="InterPro" id="IPR026444">
    <property type="entry name" value="Secre_tail"/>
</dbReference>
<gene>
    <name evidence="2" type="ORF">CQA01_13600</name>
</gene>